<dbReference type="Proteomes" id="UP000324091">
    <property type="component" value="Chromosome 15"/>
</dbReference>
<gene>
    <name evidence="2" type="ORF">D4764_15G0013110</name>
</gene>
<keyword evidence="3" id="KW-1185">Reference proteome</keyword>
<feature type="compositionally biased region" description="Basic and acidic residues" evidence="1">
    <location>
        <begin position="128"/>
        <end position="139"/>
    </location>
</feature>
<protein>
    <submittedName>
        <fullName evidence="2">Uncharacterized protein</fullName>
    </submittedName>
</protein>
<dbReference type="EMBL" id="RHFK02000007">
    <property type="protein sequence ID" value="TWW73915.1"/>
    <property type="molecule type" value="Genomic_DNA"/>
</dbReference>
<comment type="caution">
    <text evidence="2">The sequence shown here is derived from an EMBL/GenBank/DDBJ whole genome shotgun (WGS) entry which is preliminary data.</text>
</comment>
<feature type="region of interest" description="Disordered" evidence="1">
    <location>
        <begin position="108"/>
        <end position="139"/>
    </location>
</feature>
<evidence type="ECO:0000313" key="3">
    <source>
        <dbReference type="Proteomes" id="UP000324091"/>
    </source>
</evidence>
<evidence type="ECO:0000256" key="1">
    <source>
        <dbReference type="SAM" id="MobiDB-lite"/>
    </source>
</evidence>
<name>A0A5C6P3M6_9TELE</name>
<dbReference type="AlphaFoldDB" id="A0A5C6P3M6"/>
<accession>A0A5C6P3M6</accession>
<reference evidence="2 3" key="1">
    <citation type="submission" date="2019-04" db="EMBL/GenBank/DDBJ databases">
        <title>Chromosome genome assembly for Takifugu flavidus.</title>
        <authorList>
            <person name="Xiao S."/>
        </authorList>
    </citation>
    <scope>NUCLEOTIDE SEQUENCE [LARGE SCALE GENOMIC DNA]</scope>
    <source>
        <strain evidence="2">HTHZ2018</strain>
        <tissue evidence="2">Muscle</tissue>
    </source>
</reference>
<proteinExistence type="predicted"/>
<evidence type="ECO:0000313" key="2">
    <source>
        <dbReference type="EMBL" id="TWW73915.1"/>
    </source>
</evidence>
<feature type="region of interest" description="Disordered" evidence="1">
    <location>
        <begin position="1"/>
        <end position="23"/>
    </location>
</feature>
<sequence>MRGTGDVSGSAGPAQAQTQQGSGPAWVTSQTCILHHLDANRSLGAAAAAGGDRGPVTAGGDRGPVTAGGLDLHVTCTCYLPCVSFIRVTSIVQTLNSFRTPWNSHLSVSTTGGGVRSDGEAGGPQCSHAEHRLDGGPGAAEERVPLSVIELHKGILGERVGQTDRRVGIPWK</sequence>
<organism evidence="2 3">
    <name type="scientific">Takifugu flavidus</name>
    <name type="common">sansaifugu</name>
    <dbReference type="NCBI Taxonomy" id="433684"/>
    <lineage>
        <taxon>Eukaryota</taxon>
        <taxon>Metazoa</taxon>
        <taxon>Chordata</taxon>
        <taxon>Craniata</taxon>
        <taxon>Vertebrata</taxon>
        <taxon>Euteleostomi</taxon>
        <taxon>Actinopterygii</taxon>
        <taxon>Neopterygii</taxon>
        <taxon>Teleostei</taxon>
        <taxon>Neoteleostei</taxon>
        <taxon>Acanthomorphata</taxon>
        <taxon>Eupercaria</taxon>
        <taxon>Tetraodontiformes</taxon>
        <taxon>Tetradontoidea</taxon>
        <taxon>Tetraodontidae</taxon>
        <taxon>Takifugu</taxon>
    </lineage>
</organism>
<feature type="compositionally biased region" description="Gly residues" evidence="1">
    <location>
        <begin position="111"/>
        <end position="122"/>
    </location>
</feature>